<evidence type="ECO:0000259" key="4">
    <source>
        <dbReference type="Pfam" id="PF24883"/>
    </source>
</evidence>
<dbReference type="OrthoDB" id="195446at2759"/>
<evidence type="ECO:0000256" key="3">
    <source>
        <dbReference type="SAM" id="MobiDB-lite"/>
    </source>
</evidence>
<protein>
    <recommendedName>
        <fullName evidence="4">Nephrocystin 3-like N-terminal domain-containing protein</fullName>
    </recommendedName>
</protein>
<keyword evidence="6" id="KW-1185">Reference proteome</keyword>
<evidence type="ECO:0000256" key="1">
    <source>
        <dbReference type="ARBA" id="ARBA00022737"/>
    </source>
</evidence>
<dbReference type="Pfam" id="PF00023">
    <property type="entry name" value="Ank"/>
    <property type="match status" value="1"/>
</dbReference>
<dbReference type="Pfam" id="PF24883">
    <property type="entry name" value="NPHP3_N"/>
    <property type="match status" value="1"/>
</dbReference>
<dbReference type="SMART" id="SM00248">
    <property type="entry name" value="ANK"/>
    <property type="match status" value="7"/>
</dbReference>
<accession>A0A8H3PF05</accession>
<feature type="region of interest" description="Disordered" evidence="3">
    <location>
        <begin position="926"/>
        <end position="974"/>
    </location>
</feature>
<dbReference type="EMBL" id="CAJPDT010000113">
    <property type="protein sequence ID" value="CAF9938929.1"/>
    <property type="molecule type" value="Genomic_DNA"/>
</dbReference>
<reference evidence="5" key="1">
    <citation type="submission" date="2021-03" db="EMBL/GenBank/DDBJ databases">
        <authorList>
            <person name="Tagirdzhanova G."/>
        </authorList>
    </citation>
    <scope>NUCLEOTIDE SEQUENCE</scope>
</reference>
<keyword evidence="2" id="KW-0040">ANK repeat</keyword>
<sequence>MVDPLSIIGLLGTAATLTKTVLDYACAVKNAPKEVDNLSRELTSLHGVFDLLVDVVEDEDNKQDFAEISTLYNAAGVYIFTENEGILVVLTQQTQDLVITLESLRMKLDEFSTAKGLRKAYDRMKWPIDRPDTQKVLQIIQRYTQMFQFALTIKGSKALSQVSGKATEMLSASKKLAQTQSEILSAIASIPEHQKIMDELKKLHLNVKDDRHASEDQEFFRVLSSLEFSAKQKEAYSKRHSTTGKWLLDTQNFKDWSGQENDQSAVLWCPGNPGVGKTVLTSIAVNYVSEIARDSSTAIIYLYCDYANPLTHSVKALMGSMIRQLVEQTPHTETVAQIKQLYEQNSKSRDLTADELFKGICTVSKDFDLVYAFFDALDECPEISRNLLLPWLQRYSENNARVFLTSRPNVDVKFSIPGAVRIDIAASAADITAYLESEIQKNARLSRFTARDPDLKSTIVKGIVDKADGMFLIASLQIDSLCKQTSPKQIKTLLSTLPADVFATYDNAFHRIQDQPREDADLGMKVLSLMFGATRPLGVEELRHALAVEPAATGLDTEALTDLEIILGVTAGLITTFKLKIGRSRECLFVRFVHNTLQEYLEINQAQIFPNVQRLIAETCLTYLSYDKIGSDEPSPSDVPNSRAEFLPFAEYAVRNWGVHLRRVQQELMRQALAFIQDRKKILTWIEMYGAHFCLLVDLSSDDHSSIGVHVAAFWGLTDLLTVLITPENIESRNIHGQTPLFHAANEGYDDVLKLLIGRKANVNARDARSGRTALCKAVERGHHTIIITLLEHGADINTQTSSGTTPLHRVAGKKLDTVRLLLERGARVDIVSGKHGTALHEAARIGTGALVRILLDHGTPLDMPDTLGSTPLHLAAERASDSEETLLALLRGGARLDSRDRMGRTPLHLAVDANHRGDQVKVLLQEEQRRRSDELSLRQSRSIDLPNHGPTSSSHSDSSIIQTGTSVNAQDSRGRTPLHYAYYRVSRGSYLQVDSIQGDDKVRARETVGLLLKSGASDSIVDVVGKIPSQYANLSVEDARRWKQDYSFGVSFKSAAGRLKNNQAEDIQNLSRCIDLR</sequence>
<dbReference type="Proteomes" id="UP000664534">
    <property type="component" value="Unassembled WGS sequence"/>
</dbReference>
<dbReference type="Pfam" id="PF12796">
    <property type="entry name" value="Ank_2"/>
    <property type="match status" value="2"/>
</dbReference>
<evidence type="ECO:0000313" key="5">
    <source>
        <dbReference type="EMBL" id="CAF9938929.1"/>
    </source>
</evidence>
<evidence type="ECO:0000256" key="2">
    <source>
        <dbReference type="PROSITE-ProRule" id="PRU00023"/>
    </source>
</evidence>
<feature type="repeat" description="ANK" evidence="2">
    <location>
        <begin position="868"/>
        <end position="902"/>
    </location>
</feature>
<dbReference type="SUPFAM" id="SSF52540">
    <property type="entry name" value="P-loop containing nucleoside triphosphate hydrolases"/>
    <property type="match status" value="1"/>
</dbReference>
<dbReference type="AlphaFoldDB" id="A0A8H3PF05"/>
<organism evidence="5 6">
    <name type="scientific">Imshaugia aleurites</name>
    <dbReference type="NCBI Taxonomy" id="172621"/>
    <lineage>
        <taxon>Eukaryota</taxon>
        <taxon>Fungi</taxon>
        <taxon>Dikarya</taxon>
        <taxon>Ascomycota</taxon>
        <taxon>Pezizomycotina</taxon>
        <taxon>Lecanoromycetes</taxon>
        <taxon>OSLEUM clade</taxon>
        <taxon>Lecanoromycetidae</taxon>
        <taxon>Lecanorales</taxon>
        <taxon>Lecanorineae</taxon>
        <taxon>Parmeliaceae</taxon>
        <taxon>Imshaugia</taxon>
    </lineage>
</organism>
<dbReference type="InterPro" id="IPR036770">
    <property type="entry name" value="Ankyrin_rpt-contain_sf"/>
</dbReference>
<dbReference type="Gene3D" id="3.40.50.300">
    <property type="entry name" value="P-loop containing nucleotide triphosphate hydrolases"/>
    <property type="match status" value="1"/>
</dbReference>
<dbReference type="PROSITE" id="PS50088">
    <property type="entry name" value="ANK_REPEAT"/>
    <property type="match status" value="5"/>
</dbReference>
<feature type="repeat" description="ANK" evidence="2">
    <location>
        <begin position="770"/>
        <end position="802"/>
    </location>
</feature>
<dbReference type="PANTHER" id="PTHR10039">
    <property type="entry name" value="AMELOGENIN"/>
    <property type="match status" value="1"/>
</dbReference>
<gene>
    <name evidence="5" type="ORF">IMSHALPRED_001142</name>
</gene>
<keyword evidence="1" id="KW-0677">Repeat</keyword>
<dbReference type="InterPro" id="IPR002110">
    <property type="entry name" value="Ankyrin_rpt"/>
</dbReference>
<name>A0A8H3PF05_9LECA</name>
<evidence type="ECO:0000313" key="6">
    <source>
        <dbReference type="Proteomes" id="UP000664534"/>
    </source>
</evidence>
<comment type="caution">
    <text evidence="5">The sequence shown here is derived from an EMBL/GenBank/DDBJ whole genome shotgun (WGS) entry which is preliminary data.</text>
</comment>
<dbReference type="Gene3D" id="1.25.40.20">
    <property type="entry name" value="Ankyrin repeat-containing domain"/>
    <property type="match status" value="3"/>
</dbReference>
<dbReference type="InterPro" id="IPR056884">
    <property type="entry name" value="NPHP3-like_N"/>
</dbReference>
<dbReference type="PANTHER" id="PTHR10039:SF15">
    <property type="entry name" value="NACHT DOMAIN-CONTAINING PROTEIN"/>
    <property type="match status" value="1"/>
</dbReference>
<feature type="domain" description="Nephrocystin 3-like N-terminal" evidence="4">
    <location>
        <begin position="243"/>
        <end position="407"/>
    </location>
</feature>
<feature type="repeat" description="ANK" evidence="2">
    <location>
        <begin position="835"/>
        <end position="867"/>
    </location>
</feature>
<feature type="compositionally biased region" description="Polar residues" evidence="3">
    <location>
        <begin position="961"/>
        <end position="972"/>
    </location>
</feature>
<dbReference type="InterPro" id="IPR027417">
    <property type="entry name" value="P-loop_NTPase"/>
</dbReference>
<dbReference type="SUPFAM" id="SSF48403">
    <property type="entry name" value="Ankyrin repeat"/>
    <property type="match status" value="1"/>
</dbReference>
<dbReference type="PRINTS" id="PR01415">
    <property type="entry name" value="ANKYRIN"/>
</dbReference>
<feature type="compositionally biased region" description="Basic and acidic residues" evidence="3">
    <location>
        <begin position="926"/>
        <end position="937"/>
    </location>
</feature>
<proteinExistence type="predicted"/>
<feature type="repeat" description="ANK" evidence="2">
    <location>
        <begin position="736"/>
        <end position="768"/>
    </location>
</feature>
<feature type="repeat" description="ANK" evidence="2">
    <location>
        <begin position="903"/>
        <end position="926"/>
    </location>
</feature>
<dbReference type="PROSITE" id="PS50297">
    <property type="entry name" value="ANK_REP_REGION"/>
    <property type="match status" value="5"/>
</dbReference>